<dbReference type="GO" id="GO:0061343">
    <property type="term" value="P:cell adhesion involved in heart morphogenesis"/>
    <property type="evidence" value="ECO:0007669"/>
    <property type="project" value="TreeGrafter"/>
</dbReference>
<dbReference type="EMBL" id="SWJQ01000350">
    <property type="protein sequence ID" value="TRZ15826.1"/>
    <property type="molecule type" value="Genomic_DNA"/>
</dbReference>
<evidence type="ECO:0000313" key="2">
    <source>
        <dbReference type="Proteomes" id="UP000796761"/>
    </source>
</evidence>
<proteinExistence type="predicted"/>
<reference evidence="1" key="1">
    <citation type="submission" date="2019-04" db="EMBL/GenBank/DDBJ databases">
        <title>Genome assembly of Zosterops borbonicus 15179.</title>
        <authorList>
            <person name="Leroy T."/>
            <person name="Anselmetti Y."/>
            <person name="Tilak M.-K."/>
            <person name="Nabholz B."/>
        </authorList>
    </citation>
    <scope>NUCLEOTIDE SEQUENCE</scope>
    <source>
        <strain evidence="1">HGM_15179</strain>
        <tissue evidence="1">Muscle</tissue>
    </source>
</reference>
<dbReference type="GO" id="GO:0007508">
    <property type="term" value="P:larval heart development"/>
    <property type="evidence" value="ECO:0007669"/>
    <property type="project" value="TreeGrafter"/>
</dbReference>
<dbReference type="Proteomes" id="UP000796761">
    <property type="component" value="Unassembled WGS sequence"/>
</dbReference>
<organism evidence="1 2">
    <name type="scientific">Zosterops borbonicus</name>
    <dbReference type="NCBI Taxonomy" id="364589"/>
    <lineage>
        <taxon>Eukaryota</taxon>
        <taxon>Metazoa</taxon>
        <taxon>Chordata</taxon>
        <taxon>Craniata</taxon>
        <taxon>Vertebrata</taxon>
        <taxon>Euteleostomi</taxon>
        <taxon>Archelosauria</taxon>
        <taxon>Archosauria</taxon>
        <taxon>Dinosauria</taxon>
        <taxon>Saurischia</taxon>
        <taxon>Theropoda</taxon>
        <taxon>Coelurosauria</taxon>
        <taxon>Aves</taxon>
        <taxon>Neognathae</taxon>
        <taxon>Neoaves</taxon>
        <taxon>Telluraves</taxon>
        <taxon>Australaves</taxon>
        <taxon>Passeriformes</taxon>
        <taxon>Sylvioidea</taxon>
        <taxon>Zosteropidae</taxon>
        <taxon>Zosterops</taxon>
    </lineage>
</organism>
<dbReference type="AlphaFoldDB" id="A0A8K1LJC6"/>
<accession>A0A8K1LJC6</accession>
<comment type="caution">
    <text evidence="1">The sequence shown here is derived from an EMBL/GenBank/DDBJ whole genome shotgun (WGS) entry which is preliminary data.</text>
</comment>
<evidence type="ECO:0000313" key="1">
    <source>
        <dbReference type="EMBL" id="TRZ15826.1"/>
    </source>
</evidence>
<sequence length="105" mass="11743">MVLGSGEVSLDWKLLNVVPIFKKGKKDELGSYRPVSLSSAPCEVMEKTFLAGFEKHLKDNAVVGHSQHSFMRGASCLANLISFYDKEKETSVNNRQLANHQLYEV</sequence>
<dbReference type="OrthoDB" id="416454at2759"/>
<dbReference type="PANTHER" id="PTHR33395:SF22">
    <property type="entry name" value="REVERSE TRANSCRIPTASE DOMAIN-CONTAINING PROTEIN"/>
    <property type="match status" value="1"/>
</dbReference>
<keyword evidence="2" id="KW-1185">Reference proteome</keyword>
<name>A0A8K1LJC6_9PASS</name>
<protein>
    <recommendedName>
        <fullName evidence="3">Reverse transcriptase domain-containing protein</fullName>
    </recommendedName>
</protein>
<dbReference type="PANTHER" id="PTHR33395">
    <property type="entry name" value="TRANSCRIPTASE, PUTATIVE-RELATED-RELATED"/>
    <property type="match status" value="1"/>
</dbReference>
<evidence type="ECO:0008006" key="3">
    <source>
        <dbReference type="Google" id="ProtNLM"/>
    </source>
</evidence>
<dbReference type="GO" id="GO:0031012">
    <property type="term" value="C:extracellular matrix"/>
    <property type="evidence" value="ECO:0007669"/>
    <property type="project" value="TreeGrafter"/>
</dbReference>
<gene>
    <name evidence="1" type="ORF">HGM15179_011291</name>
</gene>